<evidence type="ECO:0000256" key="2">
    <source>
        <dbReference type="SAM" id="MobiDB-lite"/>
    </source>
</evidence>
<dbReference type="HOGENOM" id="CLU_014624_0_0_1"/>
<dbReference type="Gene3D" id="1.10.10.60">
    <property type="entry name" value="Homeodomain-like"/>
    <property type="match status" value="1"/>
</dbReference>
<feature type="compositionally biased region" description="Low complexity" evidence="2">
    <location>
        <begin position="116"/>
        <end position="140"/>
    </location>
</feature>
<feature type="region of interest" description="Disordered" evidence="2">
    <location>
        <begin position="110"/>
        <end position="145"/>
    </location>
</feature>
<dbReference type="Proteomes" id="UP000015101">
    <property type="component" value="Unassembled WGS sequence"/>
</dbReference>
<evidence type="ECO:0000256" key="1">
    <source>
        <dbReference type="ARBA" id="ARBA00010097"/>
    </source>
</evidence>
<comment type="similarity">
    <text evidence="1">Belongs to the N-CoR nuclear receptor corepressors family.</text>
</comment>
<reference evidence="5" key="3">
    <citation type="submission" date="2015-06" db="UniProtKB">
        <authorList>
            <consortium name="EnsemblMetazoa"/>
        </authorList>
    </citation>
    <scope>IDENTIFICATION</scope>
</reference>
<evidence type="ECO:0000259" key="3">
    <source>
        <dbReference type="PROSITE" id="PS51293"/>
    </source>
</evidence>
<accession>T1EFD1</accession>
<dbReference type="STRING" id="6412.T1EFD1"/>
<dbReference type="EMBL" id="KB096457">
    <property type="protein sequence ID" value="ESO04616.1"/>
    <property type="molecule type" value="Genomic_DNA"/>
</dbReference>
<dbReference type="InterPro" id="IPR017884">
    <property type="entry name" value="SANT_dom"/>
</dbReference>
<dbReference type="EMBL" id="AMQM01004147">
    <property type="status" value="NOT_ANNOTATED_CDS"/>
    <property type="molecule type" value="Genomic_DNA"/>
</dbReference>
<protein>
    <recommendedName>
        <fullName evidence="3">SANT domain-containing protein</fullName>
    </recommendedName>
</protein>
<dbReference type="CTD" id="20195283"/>
<dbReference type="GeneID" id="20195283"/>
<proteinExistence type="inferred from homology"/>
<dbReference type="SMART" id="SM00717">
    <property type="entry name" value="SANT"/>
    <property type="match status" value="1"/>
</dbReference>
<dbReference type="CDD" id="cd00167">
    <property type="entry name" value="SANT"/>
    <property type="match status" value="1"/>
</dbReference>
<keyword evidence="6" id="KW-1185">Reference proteome</keyword>
<evidence type="ECO:0000313" key="6">
    <source>
        <dbReference type="Proteomes" id="UP000015101"/>
    </source>
</evidence>
<dbReference type="OrthoDB" id="10258692at2759"/>
<reference evidence="4 6" key="2">
    <citation type="journal article" date="2013" name="Nature">
        <title>Insights into bilaterian evolution from three spiralian genomes.</title>
        <authorList>
            <person name="Simakov O."/>
            <person name="Marletaz F."/>
            <person name="Cho S.J."/>
            <person name="Edsinger-Gonzales E."/>
            <person name="Havlak P."/>
            <person name="Hellsten U."/>
            <person name="Kuo D.H."/>
            <person name="Larsson T."/>
            <person name="Lv J."/>
            <person name="Arendt D."/>
            <person name="Savage R."/>
            <person name="Osoegawa K."/>
            <person name="de Jong P."/>
            <person name="Grimwood J."/>
            <person name="Chapman J.A."/>
            <person name="Shapiro H."/>
            <person name="Aerts A."/>
            <person name="Otillar R.P."/>
            <person name="Terry A.Y."/>
            <person name="Boore J.L."/>
            <person name="Grigoriev I.V."/>
            <person name="Lindberg D.R."/>
            <person name="Seaver E.C."/>
            <person name="Weisblat D.A."/>
            <person name="Putnam N.H."/>
            <person name="Rokhsar D.S."/>
        </authorList>
    </citation>
    <scope>NUCLEOTIDE SEQUENCE</scope>
</reference>
<dbReference type="InterPro" id="IPR051571">
    <property type="entry name" value="N-CoR_corepressor"/>
</dbReference>
<dbReference type="PROSITE" id="PS51293">
    <property type="entry name" value="SANT"/>
    <property type="match status" value="1"/>
</dbReference>
<dbReference type="eggNOG" id="KOG1878">
    <property type="taxonomic scope" value="Eukaryota"/>
</dbReference>
<dbReference type="EnsemblMetazoa" id="HelroT111638">
    <property type="protein sequence ID" value="HelroP111638"/>
    <property type="gene ID" value="HelroG111638"/>
</dbReference>
<evidence type="ECO:0000313" key="5">
    <source>
        <dbReference type="EnsemblMetazoa" id="HelroP111638"/>
    </source>
</evidence>
<sequence length="276" mass="33060">MESHAFMKKPGSNIYYRPLYHQPSDVNIYHENIKKFVAFKPQLISYIKKKKHLENSRDRYLCRMYDKLSDSWFKRLEKIESNPKKKVKDAKVREIFEKVFPDLRKKREDKERLARSTVTNISNKSSSSNNNNNNNSDNTNGDNEIVDEELRKRREMSSRIPMLLYKGHYQRLRPFISNNGYIDVNTESNLLPLATRCNYWTQSERDIFKERYASHPKNFAYIASHLETKSIQDCVLFYYASKKNENYKQLVRKHHMSRRKTDKAKKVGRMIDRLVD</sequence>
<gene>
    <name evidence="5" type="primary">20195283</name>
    <name evidence="4" type="ORF">HELRODRAFT_111638</name>
</gene>
<reference evidence="6" key="1">
    <citation type="submission" date="2012-12" db="EMBL/GenBank/DDBJ databases">
        <authorList>
            <person name="Hellsten U."/>
            <person name="Grimwood J."/>
            <person name="Chapman J.A."/>
            <person name="Shapiro H."/>
            <person name="Aerts A."/>
            <person name="Otillar R.P."/>
            <person name="Terry A.Y."/>
            <person name="Boore J.L."/>
            <person name="Simakov O."/>
            <person name="Marletaz F."/>
            <person name="Cho S.-J."/>
            <person name="Edsinger-Gonzales E."/>
            <person name="Havlak P."/>
            <person name="Kuo D.-H."/>
            <person name="Larsson T."/>
            <person name="Lv J."/>
            <person name="Arendt D."/>
            <person name="Savage R."/>
            <person name="Osoegawa K."/>
            <person name="de Jong P."/>
            <person name="Lindberg D.R."/>
            <person name="Seaver E.C."/>
            <person name="Weisblat D.A."/>
            <person name="Putnam N.H."/>
            <person name="Grigoriev I.V."/>
            <person name="Rokhsar D.S."/>
        </authorList>
    </citation>
    <scope>NUCLEOTIDE SEQUENCE</scope>
</reference>
<dbReference type="Pfam" id="PF00249">
    <property type="entry name" value="Myb_DNA-binding"/>
    <property type="match status" value="1"/>
</dbReference>
<dbReference type="GO" id="GO:0005654">
    <property type="term" value="C:nucleoplasm"/>
    <property type="evidence" value="ECO:0007669"/>
    <property type="project" value="UniProtKB-ARBA"/>
</dbReference>
<dbReference type="PANTHER" id="PTHR13992">
    <property type="entry name" value="NUCLEAR RECEPTOR CO-REPRESSOR RELATED NCOR"/>
    <property type="match status" value="1"/>
</dbReference>
<dbReference type="GO" id="GO:0032991">
    <property type="term" value="C:protein-containing complex"/>
    <property type="evidence" value="ECO:0007669"/>
    <property type="project" value="UniProtKB-ARBA"/>
</dbReference>
<dbReference type="KEGG" id="hro:HELRODRAFT_111638"/>
<dbReference type="InterPro" id="IPR009057">
    <property type="entry name" value="Homeodomain-like_sf"/>
</dbReference>
<dbReference type="AlphaFoldDB" id="T1EFD1"/>
<name>T1EFD1_HELRO</name>
<feature type="domain" description="SANT" evidence="3">
    <location>
        <begin position="195"/>
        <end position="246"/>
    </location>
</feature>
<dbReference type="SUPFAM" id="SSF46689">
    <property type="entry name" value="Homeodomain-like"/>
    <property type="match status" value="1"/>
</dbReference>
<dbReference type="RefSeq" id="XP_009017195.1">
    <property type="nucleotide sequence ID" value="XM_009018947.1"/>
</dbReference>
<dbReference type="PANTHER" id="PTHR13992:SF39">
    <property type="entry name" value="SMRTER, ISOFORM G"/>
    <property type="match status" value="1"/>
</dbReference>
<dbReference type="InParanoid" id="T1EFD1"/>
<dbReference type="InterPro" id="IPR001005">
    <property type="entry name" value="SANT/Myb"/>
</dbReference>
<organism evidence="5 6">
    <name type="scientific">Helobdella robusta</name>
    <name type="common">Californian leech</name>
    <dbReference type="NCBI Taxonomy" id="6412"/>
    <lineage>
        <taxon>Eukaryota</taxon>
        <taxon>Metazoa</taxon>
        <taxon>Spiralia</taxon>
        <taxon>Lophotrochozoa</taxon>
        <taxon>Annelida</taxon>
        <taxon>Clitellata</taxon>
        <taxon>Hirudinea</taxon>
        <taxon>Rhynchobdellida</taxon>
        <taxon>Glossiphoniidae</taxon>
        <taxon>Helobdella</taxon>
    </lineage>
</organism>
<evidence type="ECO:0000313" key="4">
    <source>
        <dbReference type="EMBL" id="ESO04616.1"/>
    </source>
</evidence>